<keyword evidence="1" id="KW-0472">Membrane</keyword>
<comment type="caution">
    <text evidence="3">The sequence shown here is derived from an EMBL/GenBank/DDBJ whole genome shotgun (WGS) entry which is preliminary data.</text>
</comment>
<evidence type="ECO:0000313" key="3">
    <source>
        <dbReference type="EMBL" id="TLS53115.1"/>
    </source>
</evidence>
<dbReference type="OrthoDB" id="2464294at2"/>
<organism evidence="3 4">
    <name type="scientific">Paenibacillus antri</name>
    <dbReference type="NCBI Taxonomy" id="2582848"/>
    <lineage>
        <taxon>Bacteria</taxon>
        <taxon>Bacillati</taxon>
        <taxon>Bacillota</taxon>
        <taxon>Bacilli</taxon>
        <taxon>Bacillales</taxon>
        <taxon>Paenibacillaceae</taxon>
        <taxon>Paenibacillus</taxon>
    </lineage>
</organism>
<keyword evidence="4" id="KW-1185">Reference proteome</keyword>
<keyword evidence="1" id="KW-0812">Transmembrane</keyword>
<evidence type="ECO:0000313" key="4">
    <source>
        <dbReference type="Proteomes" id="UP000309676"/>
    </source>
</evidence>
<accession>A0A5R9GME9</accession>
<dbReference type="RefSeq" id="WP_138193356.1">
    <property type="nucleotide sequence ID" value="NZ_VCIW01000003.1"/>
</dbReference>
<reference evidence="3 4" key="1">
    <citation type="submission" date="2019-05" db="EMBL/GenBank/DDBJ databases">
        <authorList>
            <person name="Narsing Rao M.P."/>
            <person name="Li W.J."/>
        </authorList>
    </citation>
    <scope>NUCLEOTIDE SEQUENCE [LARGE SCALE GENOMIC DNA]</scope>
    <source>
        <strain evidence="3 4">SYSU_K30003</strain>
    </source>
</reference>
<feature type="chain" id="PRO_5024336489" description="Sporulation protein" evidence="2">
    <location>
        <begin position="24"/>
        <end position="295"/>
    </location>
</feature>
<evidence type="ECO:0000256" key="2">
    <source>
        <dbReference type="SAM" id="SignalP"/>
    </source>
</evidence>
<name>A0A5R9GME9_9BACL</name>
<feature type="transmembrane region" description="Helical" evidence="1">
    <location>
        <begin position="254"/>
        <end position="273"/>
    </location>
</feature>
<dbReference type="Pfam" id="PF09577">
    <property type="entry name" value="Spore_YpjB"/>
    <property type="match status" value="1"/>
</dbReference>
<dbReference type="AlphaFoldDB" id="A0A5R9GME9"/>
<dbReference type="Proteomes" id="UP000309676">
    <property type="component" value="Unassembled WGS sequence"/>
</dbReference>
<evidence type="ECO:0008006" key="5">
    <source>
        <dbReference type="Google" id="ProtNLM"/>
    </source>
</evidence>
<dbReference type="PROSITE" id="PS51257">
    <property type="entry name" value="PROKAR_LIPOPROTEIN"/>
    <property type="match status" value="1"/>
</dbReference>
<protein>
    <recommendedName>
        <fullName evidence="5">Sporulation protein</fullName>
    </recommendedName>
</protein>
<dbReference type="EMBL" id="VCIW01000003">
    <property type="protein sequence ID" value="TLS53115.1"/>
    <property type="molecule type" value="Genomic_DNA"/>
</dbReference>
<keyword evidence="2" id="KW-0732">Signal</keyword>
<dbReference type="InterPro" id="IPR014231">
    <property type="entry name" value="Spore_YpjB"/>
</dbReference>
<sequence>MVFFGRFRRYALIAVGAATLLFAAGCGSDEPVPEAEAKKVVTDVQRQTMRLMNDAAEGAYQSVQKGDLEQTKVRVAQLSVLSTKLSYEGLATVEGIEAVTGSINAAMRALNASSPDRQSTTMKVASARLAVDALSHREQPMWLGFRDTLTGDLEKMAMAVEARNDPAASEALASWRGHLTIVRPAVVVSRSASEAVKLDSITAFLTNALRSGDWDGLRQAMPNLEAALGEVFAEQDRETTVTPLAPTAEPPHPILWSLGLGAFIVSVLTYVAWRRYEADQGVARVKTERDFEGRG</sequence>
<evidence type="ECO:0000256" key="1">
    <source>
        <dbReference type="SAM" id="Phobius"/>
    </source>
</evidence>
<proteinExistence type="predicted"/>
<feature type="signal peptide" evidence="2">
    <location>
        <begin position="1"/>
        <end position="23"/>
    </location>
</feature>
<gene>
    <name evidence="3" type="ORF">FE782_07045</name>
</gene>
<keyword evidence="1" id="KW-1133">Transmembrane helix</keyword>